<evidence type="ECO:0000256" key="21">
    <source>
        <dbReference type="ARBA" id="ARBA00047370"/>
    </source>
</evidence>
<evidence type="ECO:0000256" key="13">
    <source>
        <dbReference type="ARBA" id="ARBA00023042"/>
    </source>
</evidence>
<evidence type="ECO:0000256" key="8">
    <source>
        <dbReference type="ARBA" id="ARBA00022695"/>
    </source>
</evidence>
<accession>A0A1L3KN70</accession>
<evidence type="ECO:0000256" key="11">
    <source>
        <dbReference type="ARBA" id="ARBA00022844"/>
    </source>
</evidence>
<evidence type="ECO:0000256" key="2">
    <source>
        <dbReference type="ARBA" id="ARBA00012494"/>
    </source>
</evidence>
<evidence type="ECO:0000256" key="3">
    <source>
        <dbReference type="ARBA" id="ARBA00018602"/>
    </source>
</evidence>
<keyword evidence="6" id="KW-0808">Transferase</keyword>
<dbReference type="Proteomes" id="UP000204621">
    <property type="component" value="Genome"/>
</dbReference>
<keyword evidence="7" id="KW-0949">S-adenosyl-L-methionine</keyword>
<dbReference type="InterPro" id="IPR026890">
    <property type="entry name" value="Mononeg_mRNAcap"/>
</dbReference>
<evidence type="ECO:0000256" key="18">
    <source>
        <dbReference type="ARBA" id="ARBA00030436"/>
    </source>
</evidence>
<dbReference type="GO" id="GO:0005524">
    <property type="term" value="F:ATP binding"/>
    <property type="evidence" value="ECO:0007669"/>
    <property type="project" value="UniProtKB-KW"/>
</dbReference>
<keyword evidence="10" id="KW-0067">ATP-binding</keyword>
<evidence type="ECO:0000313" key="25">
    <source>
        <dbReference type="Proteomes" id="UP000204621"/>
    </source>
</evidence>
<evidence type="ECO:0000313" key="24">
    <source>
        <dbReference type="EMBL" id="APG78824.1"/>
    </source>
</evidence>
<evidence type="ECO:0000256" key="14">
    <source>
        <dbReference type="ARBA" id="ARBA00023268"/>
    </source>
</evidence>
<keyword evidence="4 24" id="KW-0696">RNA-directed RNA polymerase</keyword>
<evidence type="ECO:0000256" key="4">
    <source>
        <dbReference type="ARBA" id="ARBA00022484"/>
    </source>
</evidence>
<evidence type="ECO:0000259" key="23">
    <source>
        <dbReference type="PROSITE" id="PS50526"/>
    </source>
</evidence>
<evidence type="ECO:0000256" key="17">
    <source>
        <dbReference type="ARBA" id="ARBA00030285"/>
    </source>
</evidence>
<evidence type="ECO:0000256" key="7">
    <source>
        <dbReference type="ARBA" id="ARBA00022691"/>
    </source>
</evidence>
<keyword evidence="9" id="KW-0547">Nucleotide-binding</keyword>
<dbReference type="PROSITE" id="PS50526">
    <property type="entry name" value="RDRP_SSRNA_NEG_NONSEG"/>
    <property type="match status" value="1"/>
</dbReference>
<keyword evidence="11" id="KW-0946">Virion</keyword>
<evidence type="ECO:0000256" key="9">
    <source>
        <dbReference type="ARBA" id="ARBA00022741"/>
    </source>
</evidence>
<comment type="subcellular location">
    <subcellularLocation>
        <location evidence="1">Virion</location>
    </subcellularLocation>
</comment>
<protein>
    <recommendedName>
        <fullName evidence="3">RNA-directed RNA polymerase L</fullName>
        <ecNumber evidence="2">2.7.7.48</ecNumber>
    </recommendedName>
    <alternativeName>
        <fullName evidence="17">Large structural protein</fullName>
    </alternativeName>
    <alternativeName>
        <fullName evidence="19">Replicase</fullName>
    </alternativeName>
    <alternativeName>
        <fullName evidence="18">Transcriptase</fullName>
    </alternativeName>
</protein>
<dbReference type="InterPro" id="IPR029063">
    <property type="entry name" value="SAM-dependent_MTases_sf"/>
</dbReference>
<evidence type="ECO:0000256" key="10">
    <source>
        <dbReference type="ARBA" id="ARBA00022840"/>
    </source>
</evidence>
<evidence type="ECO:0000256" key="22">
    <source>
        <dbReference type="ARBA" id="ARBA00048548"/>
    </source>
</evidence>
<keyword evidence="5" id="KW-0507">mRNA processing</keyword>
<comment type="catalytic activity">
    <reaction evidence="16">
        <text>a 5'-end (5'-triphosphoguanosine)-(2'-O-methyladenylyl)-adenylyl-cytidylyl-adenosine in mRNA + S-adenosyl-L-methionine = a 5'-end (N(7)-methyl 5'-triphosphoguanosine)-(2'-O-methyladenylyl)-adenylyl-cytidylyl-adenosine in mRNA + S-adenosyl-L-homocysteine</text>
        <dbReference type="Rhea" id="RHEA:65440"/>
        <dbReference type="Rhea" id="RHEA-COMP:16798"/>
        <dbReference type="Rhea" id="RHEA-COMP:16801"/>
        <dbReference type="ChEBI" id="CHEBI:57856"/>
        <dbReference type="ChEBI" id="CHEBI:59789"/>
        <dbReference type="ChEBI" id="CHEBI:156482"/>
        <dbReference type="ChEBI" id="CHEBI:156483"/>
    </reaction>
</comment>
<evidence type="ECO:0000256" key="19">
    <source>
        <dbReference type="ARBA" id="ARBA00031012"/>
    </source>
</evidence>
<keyword evidence="12" id="KW-0693">Viral RNA replication</keyword>
<keyword evidence="25" id="KW-1185">Reference proteome</keyword>
<dbReference type="InterPro" id="IPR039530">
    <property type="entry name" value="L_methyltransferase_rhabdo"/>
</dbReference>
<dbReference type="KEGG" id="vg:30855528"/>
<dbReference type="InterPro" id="IPR014023">
    <property type="entry name" value="Mononeg_RNA_pol_cat"/>
</dbReference>
<evidence type="ECO:0000256" key="12">
    <source>
        <dbReference type="ARBA" id="ARBA00022953"/>
    </source>
</evidence>
<evidence type="ECO:0000256" key="15">
    <source>
        <dbReference type="ARBA" id="ARBA00024494"/>
    </source>
</evidence>
<name>A0A1L3KN70_9VIRU</name>
<sequence>MEESQKKAPYLTPNELVFERKFDTAIRRSTINGFFARQTDDDATFDDKILLAHVQEDDLQSISTKPDCYAHFLEHILRVSDQDLSLDNVKKSEFQHALDLAWKNLELQHLYSSSETRTPSKKEADAFLRSRIAGWSCPQVLINLSVVAKRLDECVRKMSAIESSKAWKMRSAGDIDGLKKISSAKVPEVEWTISWSGRLAYISSPDSSWIMPRSYILMIHNKIHDLISTTLLSIYLSGVCYSQDFWKRQLLFVRHLVTLCIRYGDKFFQIAAALEGLTVGETLRRVDQWDNKDLLENLSVELNQDIGYDYENSILQSYLQRCSIPEMHEFSCLSKIVGHPLVDLNAGIDKVRKRANEDLDVDLESIRMCVNLAKKQTVKSYFFRHGKWPPCEVEPPKLRSDALMYAMLKNIEPDDPSLSYHGGPIQVDDWERVTFQPFLHFQEYENCIPFLKDKTISLLKTDVVRHYLRGTSEGRIPWRDTRLLLFYLLHNKHELCHTDYLHRYMEVDDLEELQNYLVTRLVPKEKELKLEPRFFGACTFQERMRRLVQEKNAMHYLDLYSDEQALTLGELEISSRLYAFRKIRHAYADHAVVRIQLDASGWNHRFRHQTVAPVADAVLDKPFATSLYWRTMQAYEHTFHYVPDEEKVTVWEGQLGGIEGLNQDTWDIVYLNQIRAAMYNENLKYHMLVKGDDLRIAVMIPPNLLAINPVDWWSRRLMHSVSDTAKKFGHNLKVKESYASEVYFSFSKAASVRTIELPQGNRKILKVYGANNAFLETLDDYIASTFSNAHSAARVLPNHYGPYWVALAWSYWYLLNDPAYRALADDQLVATLLVPGLLGGFPIIYLHNMSVRAESDLLSPFIHIWKWTQHNYPAIHLVLDSFFRHRIGGRIQYEQLYRDPYSLQLGVPATAKATLQRYVLPAVERITKNLDMKELIRATKSSTAKEIVACLNTAEPCDAKVLSVIFSCTPTGVLEEMLRKFETGRSVYDLIFLSGSSRKRTERILMRVHRSDQRLQEWRRSRIQNRVRHIPHLLVDLSYDCPAQLAQELREKVWRRKVTGLTMPPMAHQVKLVLPTAAARDQHALRNHFLYEYSPPTEAIDTESSIHWASAGKRPFLGYTTRTGNIMPTMNFEEKDAILVRVKNSLDLLSWVTRSLNTPTGIVLSNIEELIKRLIMIYSPITPAELAPFSAHRKSGTVQHHIRSRSFRESIVPNCLSNLYQNFTGHTDSHITLRSNKAAHYTVNFLHILCHSISQLSVETQVSPTMTTSRTSWAITTDCKFCITPIVDYPIRIDTNYIPIEMENPLRVCAIDEQAKNTIMRSYTNFNERLFHTVDETQMLPHEIASYAIASEIVYKWERTRIKLQQRYGIPSVTSEAYSILSSMSIKTVTREVGRTELKCINLRAVFECIRDIVINYTLNNRETFSLEEMKASYITTPAAELPWYGLVDRVMEVGRLADLVRIVTSDQGITRTGLYNNTAAATAWIGSACCTVPQRAMENIRIVFLTYMVDTDVSKIVRQRLDSIKWSILNSDVVPYMRAYNPEQHAPEVREDIKTSLLVKFIAVCSMDIDDEIVANLVAQYRNQHEFQECYLHNMLADWRDNFAEVCEEGSVSYWALIVQWGNKTWPRWPWGEVIKKFIEARVHPEPAFQQVIRLSRMIKFQIAVTNLDTAIQAVRGMDDEDAESEETERIPEVARWRSVVFRRSASKRYNLKEGTIAGVEDAGVLPRYDFTVGPIVLMEAHTHRICGTTTSAMSKLMEILSGYGITIPLPQGSYFSCLGDGFGGFVECLASLSRACYFVYNTKPDREGITCYPDCAHESLEAGNHHVYNEEIESGVWDLRDRLTVTILAENHPLSHIVTCDAEVPWDGSADAFSIWENVVLYASKVLEDNGLCVVKVHLGLPEDVARVSQLACKLFKRVCLTKPTSSLLGGEMYLVALDPRSPRAEIAGYTWVREPSIRCRELVRRAIEDQYRHYENSLRVPRTKIYFPLTPQQMYMVKELPLLADTVVQTRIGVAISLRRGLLLKQYARAEVAGWYYGQVLKIKDALEKDLRHDEHVIDFPGMETYMHKMQVAMRVLACEGILLWMKGLSRLSSWETEWVGHEQVETGFVRAYERMPRRLKLPPWEVGNNALDWHLKDYPRLNPYLRYMEGVRAGQSITGCIGVACTPIYRQRRQT</sequence>
<evidence type="ECO:0000256" key="6">
    <source>
        <dbReference type="ARBA" id="ARBA00022679"/>
    </source>
</evidence>
<organism evidence="24 25">
    <name type="scientific">Wenling crustacean virus 14</name>
    <dbReference type="NCBI Taxonomy" id="1923483"/>
    <lineage>
        <taxon>Viruses</taxon>
        <taxon>Riboviria</taxon>
        <taxon>Orthornavirae</taxon>
        <taxon>Negarnaviricota</taxon>
        <taxon>Haploviricotina</taxon>
        <taxon>Monjiviricetes</taxon>
        <taxon>Jingchuvirales</taxon>
        <taxon>Chuviridae</taxon>
        <taxon>Chuvivirus</taxon>
        <taxon>Chuvivirus brunnichi</taxon>
    </lineage>
</organism>
<reference evidence="24 25" key="1">
    <citation type="journal article" date="2016" name="Nature">
        <title>Redefining the invertebrate RNA virosphere.</title>
        <authorList>
            <person name="Shi M."/>
            <person name="Lin X.D."/>
            <person name="Tian J.H."/>
            <person name="Chen L.J."/>
            <person name="Chen X."/>
            <person name="Li C.X."/>
            <person name="Qin X.C."/>
            <person name="Li J."/>
            <person name="Cao J.P."/>
            <person name="Eden J.S."/>
            <person name="Buchmann J."/>
            <person name="Wang W."/>
            <person name="Xu J."/>
            <person name="Holmes E.C."/>
            <person name="Zhang Y.Z."/>
        </authorList>
    </citation>
    <scope>NUCLEOTIDE SEQUENCE [LARGE SCALE GENOMIC DNA]</scope>
    <source>
        <strain evidence="24 25">WLJQ104130</strain>
    </source>
</reference>
<dbReference type="GO" id="GO:0004482">
    <property type="term" value="F:mRNA 5'-cap (guanine-N7-)-methyltransferase activity"/>
    <property type="evidence" value="ECO:0007669"/>
    <property type="project" value="InterPro"/>
</dbReference>
<dbReference type="Gene3D" id="3.40.50.150">
    <property type="entry name" value="Vaccinia Virus protein VP39"/>
    <property type="match status" value="1"/>
</dbReference>
<dbReference type="EMBL" id="KX884451">
    <property type="protein sequence ID" value="APG78824.1"/>
    <property type="molecule type" value="Genomic_RNA"/>
</dbReference>
<evidence type="ECO:0000256" key="1">
    <source>
        <dbReference type="ARBA" id="ARBA00004328"/>
    </source>
</evidence>
<dbReference type="Pfam" id="PF14314">
    <property type="entry name" value="Methyltrans_Mon_2nd"/>
    <property type="match status" value="1"/>
</dbReference>
<evidence type="ECO:0000256" key="20">
    <source>
        <dbReference type="ARBA" id="ARBA00047332"/>
    </source>
</evidence>
<feature type="domain" description="RdRp catalytic" evidence="23">
    <location>
        <begin position="591"/>
        <end position="754"/>
    </location>
</feature>
<dbReference type="Pfam" id="PF14318">
    <property type="entry name" value="Mononeg_mRNAcap"/>
    <property type="match status" value="1"/>
</dbReference>
<comment type="catalytic activity">
    <reaction evidence="22">
        <text>GTP + H2O = GDP + phosphate + H(+)</text>
        <dbReference type="Rhea" id="RHEA:19669"/>
        <dbReference type="ChEBI" id="CHEBI:15377"/>
        <dbReference type="ChEBI" id="CHEBI:15378"/>
        <dbReference type="ChEBI" id="CHEBI:37565"/>
        <dbReference type="ChEBI" id="CHEBI:43474"/>
        <dbReference type="ChEBI" id="CHEBI:58189"/>
    </reaction>
</comment>
<evidence type="ECO:0000256" key="16">
    <source>
        <dbReference type="ARBA" id="ARBA00024499"/>
    </source>
</evidence>
<keyword evidence="14" id="KW-0511">Multifunctional enzyme</keyword>
<dbReference type="RefSeq" id="YP_009337856.1">
    <property type="nucleotide sequence ID" value="NC_033291.1"/>
</dbReference>
<evidence type="ECO:0000256" key="5">
    <source>
        <dbReference type="ARBA" id="ARBA00022664"/>
    </source>
</evidence>
<dbReference type="GO" id="GO:0044423">
    <property type="term" value="C:virion component"/>
    <property type="evidence" value="ECO:0007669"/>
    <property type="project" value="UniProtKB-KW"/>
</dbReference>
<proteinExistence type="predicted"/>
<dbReference type="GeneID" id="30855528"/>
<keyword evidence="13" id="KW-0506">mRNA capping</keyword>
<dbReference type="EC" id="2.7.7.48" evidence="2"/>
<dbReference type="Pfam" id="PF00946">
    <property type="entry name" value="Mononeg_RNA_pol"/>
    <property type="match status" value="1"/>
</dbReference>
<keyword evidence="8" id="KW-0548">Nucleotidyltransferase</keyword>
<comment type="catalytic activity">
    <reaction evidence="15">
        <text>a 5'-end triphospho-adenylyl-adenylyl-cytidylyl-adenosine in mRNA + GDP + H(+) = a 5'-end (5'-triphosphoguanosine)-adenylyl-adenylyl-cytidylyl-adenosine in mRNA + diphosphate</text>
        <dbReference type="Rhea" id="RHEA:65436"/>
        <dbReference type="Rhea" id="RHEA-COMP:16797"/>
        <dbReference type="Rhea" id="RHEA-COMP:16799"/>
        <dbReference type="ChEBI" id="CHEBI:15378"/>
        <dbReference type="ChEBI" id="CHEBI:33019"/>
        <dbReference type="ChEBI" id="CHEBI:58189"/>
        <dbReference type="ChEBI" id="CHEBI:156484"/>
        <dbReference type="ChEBI" id="CHEBI:156503"/>
        <dbReference type="EC" id="2.7.7.88"/>
    </reaction>
</comment>
<dbReference type="GO" id="GO:0003968">
    <property type="term" value="F:RNA-directed RNA polymerase activity"/>
    <property type="evidence" value="ECO:0007669"/>
    <property type="project" value="UniProtKB-KW"/>
</dbReference>
<comment type="catalytic activity">
    <reaction evidence="21">
        <text>a 5'-end (5'-triphosphoguanosine)-adenylyl-adenylyl-cytidylyl-adenosine in mRNA + 2 S-adenosyl-L-methionine = a 5'-end (N(7)-methyl 5'-triphosphoguanosine)-(2'-O-methyladenylyl)-adenylyl-cytidylyl-adenosine in mRNA + 2 S-adenosyl-L-homocysteine + H(+)</text>
        <dbReference type="Rhea" id="RHEA:65376"/>
        <dbReference type="Rhea" id="RHEA-COMP:16797"/>
        <dbReference type="Rhea" id="RHEA-COMP:16798"/>
        <dbReference type="ChEBI" id="CHEBI:15378"/>
        <dbReference type="ChEBI" id="CHEBI:57856"/>
        <dbReference type="ChEBI" id="CHEBI:59789"/>
        <dbReference type="ChEBI" id="CHEBI:156483"/>
        <dbReference type="ChEBI" id="CHEBI:156484"/>
        <dbReference type="EC" id="2.1.1.375"/>
    </reaction>
</comment>
<comment type="catalytic activity">
    <reaction evidence="20">
        <text>a 5'-end (5'-triphosphoguanosine)-adenylyl-adenylyl-cytidylyl-adenosine in mRNA + S-adenosyl-L-methionine = a 5'-end (5'-triphosphoguanosine)-(2'-O-methyladenylyl)-adenylyl-cytidylyl-adenosine in mRNA + S-adenosyl-L-homocysteine + H(+)</text>
        <dbReference type="Rhea" id="RHEA:65380"/>
        <dbReference type="Rhea" id="RHEA-COMP:16797"/>
        <dbReference type="Rhea" id="RHEA-COMP:16801"/>
        <dbReference type="ChEBI" id="CHEBI:15378"/>
        <dbReference type="ChEBI" id="CHEBI:57856"/>
        <dbReference type="ChEBI" id="CHEBI:59789"/>
        <dbReference type="ChEBI" id="CHEBI:156482"/>
        <dbReference type="ChEBI" id="CHEBI:156484"/>
    </reaction>
</comment>